<evidence type="ECO:0000256" key="3">
    <source>
        <dbReference type="ARBA" id="ARBA00022989"/>
    </source>
</evidence>
<keyword evidence="2 6" id="KW-0812">Transmembrane</keyword>
<evidence type="ECO:0000256" key="5">
    <source>
        <dbReference type="SAM" id="MobiDB-lite"/>
    </source>
</evidence>
<sequence length="130" mass="13412">MARSSHDASDPNALTGTDAPLDTSSTAAGLPVEQTGPTDTRLAQGKTPDGVKHTRAAALYTGLVVGAIILVVLMVFIIQNLDSVPIHLFGWTFDLPIGIGMLLAAVAGALVMAAAGGVRILQVRRAAKRK</sequence>
<feature type="domain" description="Lipopolysaccharide assembly protein A" evidence="7">
    <location>
        <begin position="79"/>
        <end position="130"/>
    </location>
</feature>
<dbReference type="Proteomes" id="UP000703038">
    <property type="component" value="Unassembled WGS sequence"/>
</dbReference>
<evidence type="ECO:0000313" key="8">
    <source>
        <dbReference type="EMBL" id="MBM7414939.1"/>
    </source>
</evidence>
<evidence type="ECO:0000256" key="6">
    <source>
        <dbReference type="SAM" id="Phobius"/>
    </source>
</evidence>
<keyword evidence="1" id="KW-1003">Cell membrane</keyword>
<feature type="transmembrane region" description="Helical" evidence="6">
    <location>
        <begin position="98"/>
        <end position="121"/>
    </location>
</feature>
<organism evidence="8 9">
    <name type="scientific">Rhodococcoides corynebacterioides</name>
    <dbReference type="NCBI Taxonomy" id="53972"/>
    <lineage>
        <taxon>Bacteria</taxon>
        <taxon>Bacillati</taxon>
        <taxon>Actinomycetota</taxon>
        <taxon>Actinomycetes</taxon>
        <taxon>Mycobacteriales</taxon>
        <taxon>Nocardiaceae</taxon>
        <taxon>Rhodococcoides</taxon>
    </lineage>
</organism>
<gene>
    <name evidence="8" type="ORF">JOE42_001672</name>
</gene>
<evidence type="ECO:0000313" key="9">
    <source>
        <dbReference type="Proteomes" id="UP000703038"/>
    </source>
</evidence>
<name>A0ABS2KSL2_9NOCA</name>
<dbReference type="RefSeq" id="WP_204867834.1">
    <property type="nucleotide sequence ID" value="NZ_JAFBBK010000001.1"/>
</dbReference>
<feature type="region of interest" description="Disordered" evidence="5">
    <location>
        <begin position="1"/>
        <end position="50"/>
    </location>
</feature>
<protein>
    <submittedName>
        <fullName evidence="8">Integral membrane protein</fullName>
    </submittedName>
</protein>
<evidence type="ECO:0000259" key="7">
    <source>
        <dbReference type="Pfam" id="PF06305"/>
    </source>
</evidence>
<evidence type="ECO:0000256" key="4">
    <source>
        <dbReference type="ARBA" id="ARBA00023136"/>
    </source>
</evidence>
<dbReference type="InterPro" id="IPR010445">
    <property type="entry name" value="LapA_dom"/>
</dbReference>
<keyword evidence="9" id="KW-1185">Reference proteome</keyword>
<proteinExistence type="predicted"/>
<evidence type="ECO:0000256" key="1">
    <source>
        <dbReference type="ARBA" id="ARBA00022475"/>
    </source>
</evidence>
<reference evidence="8 9" key="1">
    <citation type="submission" date="2021-01" db="EMBL/GenBank/DDBJ databases">
        <title>Genomics of switchgrass bacterial isolates.</title>
        <authorList>
            <person name="Shade A."/>
        </authorList>
    </citation>
    <scope>NUCLEOTIDE SEQUENCE [LARGE SCALE GENOMIC DNA]</scope>
    <source>
        <strain evidence="8 9">PvP111</strain>
    </source>
</reference>
<evidence type="ECO:0000256" key="2">
    <source>
        <dbReference type="ARBA" id="ARBA00022692"/>
    </source>
</evidence>
<feature type="transmembrane region" description="Helical" evidence="6">
    <location>
        <begin position="57"/>
        <end position="78"/>
    </location>
</feature>
<comment type="caution">
    <text evidence="8">The sequence shown here is derived from an EMBL/GenBank/DDBJ whole genome shotgun (WGS) entry which is preliminary data.</text>
</comment>
<dbReference type="EMBL" id="JAFBBK010000001">
    <property type="protein sequence ID" value="MBM7414939.1"/>
    <property type="molecule type" value="Genomic_DNA"/>
</dbReference>
<keyword evidence="3 6" id="KW-1133">Transmembrane helix</keyword>
<accession>A0ABS2KSL2</accession>
<keyword evidence="4 6" id="KW-0472">Membrane</keyword>
<dbReference type="Pfam" id="PF06305">
    <property type="entry name" value="LapA_dom"/>
    <property type="match status" value="1"/>
</dbReference>